<evidence type="ECO:0000313" key="6">
    <source>
        <dbReference type="Proteomes" id="UP001625389"/>
    </source>
</evidence>
<comment type="caution">
    <text evidence="5">The sequence shown here is derived from an EMBL/GenBank/DDBJ whole genome shotgun (WGS) entry which is preliminary data.</text>
</comment>
<keyword evidence="6" id="KW-1185">Reference proteome</keyword>
<feature type="domain" description="WxL Interacting Protein peptidoglycan binding" evidence="3">
    <location>
        <begin position="34"/>
        <end position="151"/>
    </location>
</feature>
<evidence type="ECO:0000259" key="3">
    <source>
        <dbReference type="Pfam" id="PF06030"/>
    </source>
</evidence>
<organism evidence="5 6">
    <name type="scientific">Loigolactobacillus zhaoyuanensis</name>
    <dbReference type="NCBI Taxonomy" id="2486017"/>
    <lineage>
        <taxon>Bacteria</taxon>
        <taxon>Bacillati</taxon>
        <taxon>Bacillota</taxon>
        <taxon>Bacilli</taxon>
        <taxon>Lactobacillales</taxon>
        <taxon>Lactobacillaceae</taxon>
        <taxon>Loigolactobacillus</taxon>
    </lineage>
</organism>
<dbReference type="Pfam" id="PF06030">
    <property type="entry name" value="WxLIP_PGBD"/>
    <property type="match status" value="1"/>
</dbReference>
<dbReference type="Pfam" id="PF11797">
    <property type="entry name" value="WxLIP_HBD"/>
    <property type="match status" value="1"/>
</dbReference>
<accession>A0ABW8UHN2</accession>
<evidence type="ECO:0000313" key="5">
    <source>
        <dbReference type="EMBL" id="MFL2030312.1"/>
    </source>
</evidence>
<protein>
    <submittedName>
        <fullName evidence="5">DUF916 and DUF3324 domain-containing protein</fullName>
    </submittedName>
</protein>
<proteinExistence type="predicted"/>
<evidence type="ECO:0000256" key="1">
    <source>
        <dbReference type="SAM" id="Phobius"/>
    </source>
</evidence>
<keyword evidence="1" id="KW-0472">Membrane</keyword>
<dbReference type="InterPro" id="IPR021759">
    <property type="entry name" value="WxLIP_HBD"/>
</dbReference>
<evidence type="ECO:0000256" key="2">
    <source>
        <dbReference type="SAM" id="SignalP"/>
    </source>
</evidence>
<dbReference type="Proteomes" id="UP001625389">
    <property type="component" value="Unassembled WGS sequence"/>
</dbReference>
<dbReference type="EMBL" id="JBGQPK010000081">
    <property type="protein sequence ID" value="MFL2030312.1"/>
    <property type="molecule type" value="Genomic_DNA"/>
</dbReference>
<keyword evidence="2" id="KW-0732">Signal</keyword>
<feature type="domain" description="WxL Interacting Protein host binding" evidence="4">
    <location>
        <begin position="166"/>
        <end position="304"/>
    </location>
</feature>
<gene>
    <name evidence="5" type="ORF">ACEN34_11915</name>
</gene>
<reference evidence="5 6" key="1">
    <citation type="submission" date="2024-08" db="EMBL/GenBank/DDBJ databases">
        <authorList>
            <person name="Arias E."/>
        </authorList>
    </citation>
    <scope>NUCLEOTIDE SEQUENCE [LARGE SCALE GENOMIC DNA]</scope>
    <source>
        <strain evidence="5 6">FAM 25317</strain>
    </source>
</reference>
<feature type="chain" id="PRO_5046049132" evidence="2">
    <location>
        <begin position="28"/>
        <end position="346"/>
    </location>
</feature>
<feature type="transmembrane region" description="Helical" evidence="1">
    <location>
        <begin position="314"/>
        <end position="334"/>
    </location>
</feature>
<evidence type="ECO:0000259" key="4">
    <source>
        <dbReference type="Pfam" id="PF11797"/>
    </source>
</evidence>
<dbReference type="InterPro" id="IPR010317">
    <property type="entry name" value="WxLIP_PGBD"/>
</dbReference>
<dbReference type="Gene3D" id="2.60.40.1710">
    <property type="entry name" value="Subtilisin-like superfamily"/>
    <property type="match status" value="1"/>
</dbReference>
<name>A0ABW8UHN2_9LACO</name>
<keyword evidence="1" id="KW-0812">Transmembrane</keyword>
<keyword evidence="1" id="KW-1133">Transmembrane helix</keyword>
<feature type="signal peptide" evidence="2">
    <location>
        <begin position="1"/>
        <end position="27"/>
    </location>
</feature>
<sequence length="346" mass="38077">MKKISIWLTAFLALVLGGLTLTSATQAATTNSNFTVIPLYSENQRAQDGYINVLATPGSQQTVSVKVTNLTDENRTFAVAMYTSYTNSGGESVYDSKKIPKDSTLTYSLRKQTESPKQQTVKVPANGSTNVSFTVNVPNKNYQGLIAGGIRTWPLHEKADVTTTAKQTLLKNKYAFGMPVLIRVRDEVGNAKMKLNQIYPGVRTGHTAVMVNTQNTAPWLLPSVNIDAKVTKKGSSKVIHHEVQNSRSMAPNSNFDFAIDWGKQRLEAGTHHLDYTAKATGGTLGWHFSRDFTITAAQASKYNKQAGFKPNYTWLYIAIGVLVLIMFVLGGYLLGRRGRKSDDKNE</sequence>
<dbReference type="RefSeq" id="WP_407137751.1">
    <property type="nucleotide sequence ID" value="NZ_JBGQPK010000081.1"/>
</dbReference>